<evidence type="ECO:0000313" key="20">
    <source>
        <dbReference type="EMBL" id="CCI69546.1"/>
    </source>
</evidence>
<sequence>MFLHPSLILFSFFLLFSVIMMICMNSWFLIWFFIEMNLLCFIPLILFKKNKYSVEGSLKYFFIQTVSSIFILIGLVLLFMDFEIYNYLFMSGLSIKLGFVPFHQWMVNIIESLTWPLVGVLFSLQKVGPFILFNYMYMMKNEIIHVMYMLSFLCALVGSLGGLFTSSMRKIMVFSSISHSAWLIMGMMVSIYMWIIYFVLYSLVLFSVLYILSSMNLSNLNHMFLKLNFFVSFSLGVGLLSMGGLPPLSGFVPKFILMKELILFYNYFVLLFLLMSVFISLFFYSRMFILNFIFLSNKNIFLKMSNNKLGIVLFINLMGMILIPYMIYFF</sequence>
<evidence type="ECO:0000256" key="10">
    <source>
        <dbReference type="ARBA" id="ARBA00022967"/>
    </source>
</evidence>
<organism evidence="20">
    <name type="scientific">Metacrangonyx ilvanus</name>
    <dbReference type="NCBI Taxonomy" id="931575"/>
    <lineage>
        <taxon>Eukaryota</taxon>
        <taxon>Metazoa</taxon>
        <taxon>Ecdysozoa</taxon>
        <taxon>Arthropoda</taxon>
        <taxon>Crustacea</taxon>
        <taxon>Multicrustacea</taxon>
        <taxon>Malacostraca</taxon>
        <taxon>Eumalacostraca</taxon>
        <taxon>Peracarida</taxon>
        <taxon>Amphipoda</taxon>
        <taxon>Senticaudata</taxon>
        <taxon>Hadziida</taxon>
        <taxon>Hadzioidea</taxon>
        <taxon>Metacrangonyctidae</taxon>
        <taxon>Metacrangonyx</taxon>
    </lineage>
</organism>
<evidence type="ECO:0000256" key="13">
    <source>
        <dbReference type="ARBA" id="ARBA00023027"/>
    </source>
</evidence>
<keyword evidence="12 18" id="KW-1133">Transmembrane helix</keyword>
<evidence type="ECO:0000256" key="15">
    <source>
        <dbReference type="ARBA" id="ARBA00023128"/>
    </source>
</evidence>
<dbReference type="InterPro" id="IPR050175">
    <property type="entry name" value="Complex_I_Subunit_2"/>
</dbReference>
<dbReference type="GO" id="GO:0006120">
    <property type="term" value="P:mitochondrial electron transport, NADH to ubiquinone"/>
    <property type="evidence" value="ECO:0007669"/>
    <property type="project" value="InterPro"/>
</dbReference>
<dbReference type="PANTHER" id="PTHR46552:SF1">
    <property type="entry name" value="NADH-UBIQUINONE OXIDOREDUCTASE CHAIN 2"/>
    <property type="match status" value="1"/>
</dbReference>
<feature type="transmembrane region" description="Helical" evidence="18">
    <location>
        <begin position="194"/>
        <end position="212"/>
    </location>
</feature>
<evidence type="ECO:0000256" key="6">
    <source>
        <dbReference type="ARBA" id="ARBA00022448"/>
    </source>
</evidence>
<dbReference type="PANTHER" id="PTHR46552">
    <property type="entry name" value="NADH-UBIQUINONE OXIDOREDUCTASE CHAIN 2"/>
    <property type="match status" value="1"/>
</dbReference>
<evidence type="ECO:0000256" key="8">
    <source>
        <dbReference type="ARBA" id="ARBA00022692"/>
    </source>
</evidence>
<feature type="transmembrane region" description="Helical" evidence="18">
    <location>
        <begin position="7"/>
        <end position="22"/>
    </location>
</feature>
<evidence type="ECO:0000256" key="5">
    <source>
        <dbReference type="ARBA" id="ARBA00021008"/>
    </source>
</evidence>
<dbReference type="EMBL" id="HE860503">
    <property type="protein sequence ID" value="CCI69546.1"/>
    <property type="molecule type" value="Genomic_DNA"/>
</dbReference>
<comment type="function">
    <text evidence="18">Core subunit of the mitochondrial membrane respiratory chain NADH dehydrogenase (Complex I) which catalyzes electron transfer from NADH through the respiratory chain, using ubiquinone as an electron acceptor. Essential for the catalytic activity and assembly of complex I.</text>
</comment>
<gene>
    <name evidence="20" type="primary">nad2</name>
</gene>
<feature type="transmembrane region" description="Helical" evidence="18">
    <location>
        <begin position="28"/>
        <end position="46"/>
    </location>
</feature>
<evidence type="ECO:0000256" key="17">
    <source>
        <dbReference type="ARBA" id="ARBA00049551"/>
    </source>
</evidence>
<keyword evidence="10 18" id="KW-1278">Translocase</keyword>
<feature type="transmembrane region" description="Helical" evidence="18">
    <location>
        <begin position="143"/>
        <end position="164"/>
    </location>
</feature>
<comment type="catalytic activity">
    <reaction evidence="17 18">
        <text>a ubiquinone + NADH + 5 H(+)(in) = a ubiquinol + NAD(+) + 4 H(+)(out)</text>
        <dbReference type="Rhea" id="RHEA:29091"/>
        <dbReference type="Rhea" id="RHEA-COMP:9565"/>
        <dbReference type="Rhea" id="RHEA-COMP:9566"/>
        <dbReference type="ChEBI" id="CHEBI:15378"/>
        <dbReference type="ChEBI" id="CHEBI:16389"/>
        <dbReference type="ChEBI" id="CHEBI:17976"/>
        <dbReference type="ChEBI" id="CHEBI:57540"/>
        <dbReference type="ChEBI" id="CHEBI:57945"/>
        <dbReference type="EC" id="7.1.1.2"/>
    </reaction>
</comment>
<dbReference type="InterPro" id="IPR001750">
    <property type="entry name" value="ND/Mrp_TM"/>
</dbReference>
<feature type="domain" description="NADH:quinone oxidoreductase/Mrp antiporter transmembrane" evidence="19">
    <location>
        <begin position="25"/>
        <end position="79"/>
    </location>
</feature>
<evidence type="ECO:0000256" key="9">
    <source>
        <dbReference type="ARBA" id="ARBA00022792"/>
    </source>
</evidence>
<evidence type="ECO:0000256" key="14">
    <source>
        <dbReference type="ARBA" id="ARBA00023075"/>
    </source>
</evidence>
<reference evidence="20" key="1">
    <citation type="journal article" date="2012" name="Curr. Biol.">
        <title>Mitogenomic phylogenetic analysis supports continental-scale vicariance in subterranean thalassoid crustaceans.</title>
        <authorList>
            <person name="Bauza-Ribot M.M."/>
            <person name="Juan C."/>
            <person name="Nardi F."/>
            <person name="Oromi P."/>
            <person name="Pons J."/>
            <person name="Jaume D."/>
        </authorList>
    </citation>
    <scope>NUCLEOTIDE SEQUENCE</scope>
</reference>
<feature type="transmembrane region" description="Helical" evidence="18">
    <location>
        <begin position="224"/>
        <end position="245"/>
    </location>
</feature>
<feature type="transmembrane region" description="Helical" evidence="18">
    <location>
        <begin position="58"/>
        <end position="78"/>
    </location>
</feature>
<accession>K7ZVV9</accession>
<evidence type="ECO:0000259" key="19">
    <source>
        <dbReference type="Pfam" id="PF00361"/>
    </source>
</evidence>
<keyword evidence="8 18" id="KW-0812">Transmembrane</keyword>
<feature type="transmembrane region" description="Helical" evidence="18">
    <location>
        <begin position="309"/>
        <end position="328"/>
    </location>
</feature>
<protein>
    <recommendedName>
        <fullName evidence="5 18">NADH-ubiquinone oxidoreductase chain 2</fullName>
        <ecNumber evidence="4 18">7.1.1.2</ecNumber>
    </recommendedName>
</protein>
<evidence type="ECO:0000256" key="11">
    <source>
        <dbReference type="ARBA" id="ARBA00022982"/>
    </source>
</evidence>
<dbReference type="GO" id="GO:0008137">
    <property type="term" value="F:NADH dehydrogenase (ubiquinone) activity"/>
    <property type="evidence" value="ECO:0007669"/>
    <property type="project" value="UniProtKB-EC"/>
</dbReference>
<dbReference type="InterPro" id="IPR003917">
    <property type="entry name" value="NADH_UbQ_OxRdtase_chain2"/>
</dbReference>
<name>K7ZVV9_9CRUS</name>
<dbReference type="EC" id="7.1.1.2" evidence="4 18"/>
<proteinExistence type="inferred from homology"/>
<dbReference type="AlphaFoldDB" id="K7ZVV9"/>
<comment type="similarity">
    <text evidence="3 18">Belongs to the complex I subunit 2 family.</text>
</comment>
<evidence type="ECO:0000256" key="18">
    <source>
        <dbReference type="RuleBase" id="RU003403"/>
    </source>
</evidence>
<keyword evidence="11 18" id="KW-0249">Electron transport</keyword>
<keyword evidence="14 18" id="KW-0830">Ubiquinone</keyword>
<keyword evidence="9 18" id="KW-0999">Mitochondrion inner membrane</keyword>
<dbReference type="PRINTS" id="PR01436">
    <property type="entry name" value="NADHDHGNASE2"/>
</dbReference>
<feature type="domain" description="NADH:quinone oxidoreductase/Mrp antiporter transmembrane" evidence="19">
    <location>
        <begin position="84"/>
        <end position="279"/>
    </location>
</feature>
<dbReference type="Pfam" id="PF00361">
    <property type="entry name" value="Proton_antipo_M"/>
    <property type="match status" value="2"/>
</dbReference>
<keyword evidence="7 18" id="KW-0679">Respiratory chain</keyword>
<keyword evidence="15 18" id="KW-0496">Mitochondrion</keyword>
<evidence type="ECO:0000256" key="1">
    <source>
        <dbReference type="ARBA" id="ARBA00003257"/>
    </source>
</evidence>
<keyword evidence="16 18" id="KW-0472">Membrane</keyword>
<evidence type="ECO:0000256" key="12">
    <source>
        <dbReference type="ARBA" id="ARBA00022989"/>
    </source>
</evidence>
<feature type="transmembrane region" description="Helical" evidence="18">
    <location>
        <begin position="265"/>
        <end position="289"/>
    </location>
</feature>
<comment type="function">
    <text evidence="1">Core subunit of the mitochondrial membrane respiratory chain NADH dehydrogenase (Complex I) that is believed to belong to the minimal assembly required for catalysis. Complex I functions in the transfer of electrons from NADH to the respiratory chain. The immediate electron acceptor for the enzyme is believed to be ubiquinone.</text>
</comment>
<reference evidence="20" key="2">
    <citation type="submission" date="2012-06" db="EMBL/GenBank/DDBJ databases">
        <authorList>
            <person name="Fan L."/>
        </authorList>
    </citation>
    <scope>NUCLEOTIDE SEQUENCE</scope>
</reference>
<evidence type="ECO:0000256" key="2">
    <source>
        <dbReference type="ARBA" id="ARBA00004448"/>
    </source>
</evidence>
<comment type="subcellular location">
    <subcellularLocation>
        <location evidence="2 18">Mitochondrion inner membrane</location>
        <topology evidence="2 18">Multi-pass membrane protein</topology>
    </subcellularLocation>
</comment>
<dbReference type="GO" id="GO:0005743">
    <property type="term" value="C:mitochondrial inner membrane"/>
    <property type="evidence" value="ECO:0007669"/>
    <property type="project" value="UniProtKB-SubCell"/>
</dbReference>
<keyword evidence="13 18" id="KW-0520">NAD</keyword>
<evidence type="ECO:0000256" key="4">
    <source>
        <dbReference type="ARBA" id="ARBA00012944"/>
    </source>
</evidence>
<evidence type="ECO:0000256" key="7">
    <source>
        <dbReference type="ARBA" id="ARBA00022660"/>
    </source>
</evidence>
<evidence type="ECO:0000256" key="3">
    <source>
        <dbReference type="ARBA" id="ARBA00007012"/>
    </source>
</evidence>
<keyword evidence="6" id="KW-0813">Transport</keyword>
<evidence type="ECO:0000256" key="16">
    <source>
        <dbReference type="ARBA" id="ARBA00023136"/>
    </source>
</evidence>
<geneLocation type="mitochondrion" evidence="20"/>